<keyword evidence="1" id="KW-0472">Membrane</keyword>
<dbReference type="InterPro" id="IPR044934">
    <property type="entry name" value="Streptopain_sf"/>
</dbReference>
<dbReference type="EMBL" id="QGDT01000005">
    <property type="protein sequence ID" value="PWJ58085.1"/>
    <property type="molecule type" value="Genomic_DNA"/>
</dbReference>
<feature type="domain" description="Spi protease inhibitor" evidence="2">
    <location>
        <begin position="63"/>
        <end position="134"/>
    </location>
</feature>
<sequence>MYFNTSLSFASFGIAANSFYMLRQFFSQNGYFTIFLISLLFFTGCKKDSFDEPANVNQIIDSNFVDVDLATKIANTQAPKDNRPNARSNNALKRVKSTFSVKPDGTNPSMYIVNYENGGFAIIAGDNRIDPILDTPMKTHLLQMQNITPAA</sequence>
<accession>A0A316AJT0</accession>
<evidence type="ECO:0000313" key="3">
    <source>
        <dbReference type="EMBL" id="PWJ58085.1"/>
    </source>
</evidence>
<evidence type="ECO:0000259" key="2">
    <source>
        <dbReference type="Pfam" id="PF13734"/>
    </source>
</evidence>
<reference evidence="3 4" key="1">
    <citation type="submission" date="2018-03" db="EMBL/GenBank/DDBJ databases">
        <title>Genomic Encyclopedia of Archaeal and Bacterial Type Strains, Phase II (KMG-II): from individual species to whole genera.</title>
        <authorList>
            <person name="Goeker M."/>
        </authorList>
    </citation>
    <scope>NUCLEOTIDE SEQUENCE [LARGE SCALE GENOMIC DNA]</scope>
    <source>
        <strain evidence="3 4">DSM 100346</strain>
    </source>
</reference>
<keyword evidence="4" id="KW-1185">Reference proteome</keyword>
<dbReference type="AlphaFoldDB" id="A0A316AJT0"/>
<dbReference type="Pfam" id="PF13734">
    <property type="entry name" value="Inhibitor_I69"/>
    <property type="match status" value="1"/>
</dbReference>
<evidence type="ECO:0000256" key="1">
    <source>
        <dbReference type="SAM" id="Phobius"/>
    </source>
</evidence>
<dbReference type="Gene3D" id="3.90.70.50">
    <property type="entry name" value="Peptidase C10, streptopain"/>
    <property type="match status" value="1"/>
</dbReference>
<protein>
    <submittedName>
        <fullName evidence="3">Spi protease inhibitor</fullName>
    </submittedName>
</protein>
<keyword evidence="1" id="KW-0812">Transmembrane</keyword>
<organism evidence="3 4">
    <name type="scientific">Dyadobacter jejuensis</name>
    <dbReference type="NCBI Taxonomy" id="1082580"/>
    <lineage>
        <taxon>Bacteria</taxon>
        <taxon>Pseudomonadati</taxon>
        <taxon>Bacteroidota</taxon>
        <taxon>Cytophagia</taxon>
        <taxon>Cytophagales</taxon>
        <taxon>Spirosomataceae</taxon>
        <taxon>Dyadobacter</taxon>
    </lineage>
</organism>
<evidence type="ECO:0000313" key="4">
    <source>
        <dbReference type="Proteomes" id="UP000245880"/>
    </source>
</evidence>
<feature type="transmembrane region" description="Helical" evidence="1">
    <location>
        <begin position="20"/>
        <end position="42"/>
    </location>
</feature>
<proteinExistence type="predicted"/>
<keyword evidence="1" id="KW-1133">Transmembrane helix</keyword>
<dbReference type="SUPFAM" id="SSF54001">
    <property type="entry name" value="Cysteine proteinases"/>
    <property type="match status" value="1"/>
</dbReference>
<gene>
    <name evidence="3" type="ORF">CLV98_105267</name>
</gene>
<dbReference type="InterPro" id="IPR025896">
    <property type="entry name" value="Spi_Prtas-inh"/>
</dbReference>
<comment type="caution">
    <text evidence="3">The sequence shown here is derived from an EMBL/GenBank/DDBJ whole genome shotgun (WGS) entry which is preliminary data.</text>
</comment>
<dbReference type="Proteomes" id="UP000245880">
    <property type="component" value="Unassembled WGS sequence"/>
</dbReference>
<dbReference type="InterPro" id="IPR038765">
    <property type="entry name" value="Papain-like_cys_pep_sf"/>
</dbReference>
<name>A0A316AJT0_9BACT</name>